<keyword evidence="2 5" id="KW-0812">Transmembrane</keyword>
<gene>
    <name evidence="6" type="ORF">PS2015_701</name>
</gene>
<name>A0A0S2KB45_9GAMM</name>
<sequence>MLNTLNQLITTLANPAGRMILAIYFLLPGLMKFTQWDTHVDYMASHGMFWIPFFLVLSGLMQLGGAAALFVGFQTRVVAFLLAGLTFIISLVMHDFWTMEEGLQRSHETQNFFKNMGIMAGLLILTSAGAGKFSLDARSQQA</sequence>
<accession>A0A0S2KB45</accession>
<evidence type="ECO:0000256" key="4">
    <source>
        <dbReference type="ARBA" id="ARBA00023136"/>
    </source>
</evidence>
<evidence type="ECO:0000313" key="6">
    <source>
        <dbReference type="EMBL" id="ALO45381.1"/>
    </source>
</evidence>
<organism evidence="6 7">
    <name type="scientific">Pseudohongiella spirulinae</name>
    <dbReference type="NCBI Taxonomy" id="1249552"/>
    <lineage>
        <taxon>Bacteria</taxon>
        <taxon>Pseudomonadati</taxon>
        <taxon>Pseudomonadota</taxon>
        <taxon>Gammaproteobacteria</taxon>
        <taxon>Pseudomonadales</taxon>
        <taxon>Pseudohongiellaceae</taxon>
        <taxon>Pseudohongiella</taxon>
    </lineage>
</organism>
<protein>
    <submittedName>
        <fullName evidence="6">DoxX protein</fullName>
    </submittedName>
</protein>
<dbReference type="PANTHER" id="PTHR33452">
    <property type="entry name" value="OXIDOREDUCTASE CATD-RELATED"/>
    <property type="match status" value="1"/>
</dbReference>
<dbReference type="InterPro" id="IPR051907">
    <property type="entry name" value="DoxX-like_oxidoreductase"/>
</dbReference>
<dbReference type="InterPro" id="IPR002995">
    <property type="entry name" value="Surf4"/>
</dbReference>
<dbReference type="PANTHER" id="PTHR33452:SF1">
    <property type="entry name" value="INNER MEMBRANE PROTEIN YPHA-RELATED"/>
    <property type="match status" value="1"/>
</dbReference>
<dbReference type="AlphaFoldDB" id="A0A0S2KB45"/>
<dbReference type="Pfam" id="PF02077">
    <property type="entry name" value="SURF4"/>
    <property type="match status" value="1"/>
</dbReference>
<dbReference type="EMBL" id="CP013189">
    <property type="protein sequence ID" value="ALO45381.1"/>
    <property type="molecule type" value="Genomic_DNA"/>
</dbReference>
<dbReference type="STRING" id="1249552.PS2015_701"/>
<evidence type="ECO:0000256" key="5">
    <source>
        <dbReference type="SAM" id="Phobius"/>
    </source>
</evidence>
<evidence type="ECO:0000256" key="2">
    <source>
        <dbReference type="ARBA" id="ARBA00022692"/>
    </source>
</evidence>
<proteinExistence type="predicted"/>
<reference evidence="6 7" key="1">
    <citation type="submission" date="2015-11" db="EMBL/GenBank/DDBJ databases">
        <authorList>
            <person name="Zhang Y."/>
            <person name="Guo Z."/>
        </authorList>
    </citation>
    <scope>NUCLEOTIDE SEQUENCE [LARGE SCALE GENOMIC DNA]</scope>
    <source>
        <strain evidence="6 7">KCTC 32221</strain>
    </source>
</reference>
<dbReference type="Proteomes" id="UP000065641">
    <property type="component" value="Chromosome"/>
</dbReference>
<evidence type="ECO:0000313" key="7">
    <source>
        <dbReference type="Proteomes" id="UP000065641"/>
    </source>
</evidence>
<feature type="transmembrane region" description="Helical" evidence="5">
    <location>
        <begin position="117"/>
        <end position="135"/>
    </location>
</feature>
<keyword evidence="3 5" id="KW-1133">Transmembrane helix</keyword>
<dbReference type="OrthoDB" id="5917252at2"/>
<evidence type="ECO:0000256" key="3">
    <source>
        <dbReference type="ARBA" id="ARBA00022989"/>
    </source>
</evidence>
<dbReference type="GO" id="GO:0005886">
    <property type="term" value="C:plasma membrane"/>
    <property type="evidence" value="ECO:0007669"/>
    <property type="project" value="TreeGrafter"/>
</dbReference>
<keyword evidence="7" id="KW-1185">Reference proteome</keyword>
<evidence type="ECO:0000256" key="1">
    <source>
        <dbReference type="ARBA" id="ARBA00004141"/>
    </source>
</evidence>
<feature type="transmembrane region" description="Helical" evidence="5">
    <location>
        <begin position="77"/>
        <end position="97"/>
    </location>
</feature>
<dbReference type="RefSeq" id="WP_058023120.1">
    <property type="nucleotide sequence ID" value="NZ_CP013189.1"/>
</dbReference>
<keyword evidence="4 5" id="KW-0472">Membrane</keyword>
<feature type="transmembrane region" description="Helical" evidence="5">
    <location>
        <begin position="47"/>
        <end position="70"/>
    </location>
</feature>
<dbReference type="KEGG" id="pspi:PS2015_701"/>
<feature type="transmembrane region" description="Helical" evidence="5">
    <location>
        <begin position="7"/>
        <end position="27"/>
    </location>
</feature>
<comment type="subcellular location">
    <subcellularLocation>
        <location evidence="1">Membrane</location>
        <topology evidence="1">Multi-pass membrane protein</topology>
    </subcellularLocation>
</comment>